<feature type="domain" description="DUF2062" evidence="2">
    <location>
        <begin position="12"/>
        <end position="139"/>
    </location>
</feature>
<proteinExistence type="predicted"/>
<dbReference type="RefSeq" id="WP_246428849.1">
    <property type="nucleotide sequence ID" value="NZ_JACHFR010000001.1"/>
</dbReference>
<dbReference type="AlphaFoldDB" id="A0A840SGK1"/>
<dbReference type="EMBL" id="JACHFR010000001">
    <property type="protein sequence ID" value="MBB5218542.1"/>
    <property type="molecule type" value="Genomic_DNA"/>
</dbReference>
<organism evidence="3 4">
    <name type="scientific">Treponema rectale</name>
    <dbReference type="NCBI Taxonomy" id="744512"/>
    <lineage>
        <taxon>Bacteria</taxon>
        <taxon>Pseudomonadati</taxon>
        <taxon>Spirochaetota</taxon>
        <taxon>Spirochaetia</taxon>
        <taxon>Spirochaetales</taxon>
        <taxon>Treponemataceae</taxon>
        <taxon>Treponema</taxon>
    </lineage>
</organism>
<evidence type="ECO:0000313" key="4">
    <source>
        <dbReference type="Proteomes" id="UP000578697"/>
    </source>
</evidence>
<evidence type="ECO:0000256" key="1">
    <source>
        <dbReference type="SAM" id="Phobius"/>
    </source>
</evidence>
<keyword evidence="4" id="KW-1185">Reference proteome</keyword>
<accession>A0A840SGK1</accession>
<feature type="transmembrane region" description="Helical" evidence="1">
    <location>
        <begin position="62"/>
        <end position="84"/>
    </location>
</feature>
<gene>
    <name evidence="3" type="ORF">HNP77_000886</name>
</gene>
<feature type="transmembrane region" description="Helical" evidence="1">
    <location>
        <begin position="20"/>
        <end position="50"/>
    </location>
</feature>
<comment type="caution">
    <text evidence="3">The sequence shown here is derived from an EMBL/GenBank/DDBJ whole genome shotgun (WGS) entry which is preliminary data.</text>
</comment>
<feature type="transmembrane region" description="Helical" evidence="1">
    <location>
        <begin position="111"/>
        <end position="137"/>
    </location>
</feature>
<dbReference type="NCBIfam" id="TIGR03546">
    <property type="entry name" value="TIGR03546 family protein"/>
    <property type="match status" value="1"/>
</dbReference>
<reference evidence="3 4" key="1">
    <citation type="submission" date="2020-08" db="EMBL/GenBank/DDBJ databases">
        <title>Genomic Encyclopedia of Type Strains, Phase IV (KMG-IV): sequencing the most valuable type-strain genomes for metagenomic binning, comparative biology and taxonomic classification.</title>
        <authorList>
            <person name="Goeker M."/>
        </authorList>
    </citation>
    <scope>NUCLEOTIDE SEQUENCE [LARGE SCALE GENOMIC DNA]</scope>
    <source>
        <strain evidence="3 4">DSM 103679</strain>
    </source>
</reference>
<name>A0A840SGK1_9SPIR</name>
<evidence type="ECO:0000259" key="2">
    <source>
        <dbReference type="Pfam" id="PF09835"/>
    </source>
</evidence>
<evidence type="ECO:0000313" key="3">
    <source>
        <dbReference type="EMBL" id="MBB5218542.1"/>
    </source>
</evidence>
<protein>
    <submittedName>
        <fullName evidence="3">Uncharacterized protein (TIGR03546 family)</fullName>
    </submittedName>
</protein>
<dbReference type="InterPro" id="IPR019935">
    <property type="entry name" value="CHP03546"/>
</dbReference>
<keyword evidence="1" id="KW-1133">Transmembrane helix</keyword>
<keyword evidence="1" id="KW-0472">Membrane</keyword>
<sequence>MLKTLIKMINAFSSNTDPGAIAHAFACGVLLGFMPKGNLLWVLLFVFIFFMRIQRATFSLTVIVAALFAPLLDDVFNSVGYWILVKESLIPVYTKLLDIPFVAFTKFNNTVVMGSLIIGLACYIPAYVFGRLGIWLWRKYFADAVRRSRIVKLTKQIPLIQKLSSLASKI</sequence>
<dbReference type="Pfam" id="PF09835">
    <property type="entry name" value="DUF2062"/>
    <property type="match status" value="1"/>
</dbReference>
<dbReference type="Proteomes" id="UP000578697">
    <property type="component" value="Unassembled WGS sequence"/>
</dbReference>
<dbReference type="InterPro" id="IPR018639">
    <property type="entry name" value="DUF2062"/>
</dbReference>
<keyword evidence="1" id="KW-0812">Transmembrane</keyword>